<evidence type="ECO:0000313" key="2">
    <source>
        <dbReference type="EMBL" id="CAC13702.1"/>
    </source>
</evidence>
<gene>
    <name evidence="2" type="ordered locus">MYPU_5290</name>
</gene>
<keyword evidence="3" id="KW-1185">Reference proteome</keyword>
<proteinExistence type="predicted"/>
<feature type="non-terminal residue" evidence="2">
    <location>
        <position position="1"/>
    </location>
</feature>
<name>Q98Q40_MYCPU</name>
<evidence type="ECO:0000313" key="3">
    <source>
        <dbReference type="Proteomes" id="UP000000528"/>
    </source>
</evidence>
<accession>Q98Q40</accession>
<protein>
    <submittedName>
        <fullName evidence="2">LIPOPROTEIN VSAH</fullName>
    </submittedName>
</protein>
<dbReference type="KEGG" id="mpu:MYPU_5290"/>
<dbReference type="EMBL" id="AL445565">
    <property type="protein sequence ID" value="CAC13702.1"/>
    <property type="molecule type" value="Genomic_DNA"/>
</dbReference>
<keyword evidence="2" id="KW-0449">Lipoprotein</keyword>
<dbReference type="HOGENOM" id="CLU_3262375_0_0_14"/>
<organism evidence="3">
    <name type="scientific">Mycoplasmopsis pulmonis (strain UAB CTIP)</name>
    <name type="common">Mycoplasma pulmonis</name>
    <dbReference type="NCBI Taxonomy" id="272635"/>
    <lineage>
        <taxon>Bacteria</taxon>
        <taxon>Bacillati</taxon>
        <taxon>Mycoplasmatota</taxon>
        <taxon>Mycoplasmoidales</taxon>
        <taxon>Metamycoplasmataceae</taxon>
        <taxon>Mycoplasmopsis</taxon>
    </lineage>
</organism>
<feature type="region of interest" description="Disordered" evidence="1">
    <location>
        <begin position="1"/>
        <end position="42"/>
    </location>
</feature>
<dbReference type="AlphaFoldDB" id="Q98Q40"/>
<evidence type="ECO:0000256" key="1">
    <source>
        <dbReference type="SAM" id="MobiDB-lite"/>
    </source>
</evidence>
<dbReference type="Proteomes" id="UP000000528">
    <property type="component" value="Chromosome"/>
</dbReference>
<reference evidence="2 3" key="1">
    <citation type="journal article" date="2001" name="Nucleic Acids Res.">
        <title>The complete genome sequence of the murine respiratory pathogen Mycoplasma pulmonis.</title>
        <authorList>
            <person name="Chambaud I."/>
            <person name="Heilig R."/>
            <person name="Ferris S."/>
            <person name="Barbe V."/>
            <person name="Samson D."/>
            <person name="Galisson F."/>
            <person name="Moszer I."/>
            <person name="Dybvig K."/>
            <person name="Wroblewski H."/>
            <person name="Viari A."/>
            <person name="Rocha E.P.C."/>
            <person name="Blanchard A."/>
        </authorList>
    </citation>
    <scope>NUCLEOTIDE SEQUENCE [LARGE SCALE GENOMIC DNA]</scope>
    <source>
        <strain evidence="2 3">UAB CTIP</strain>
    </source>
</reference>
<dbReference type="PIR" id="A99578">
    <property type="entry name" value="A99578"/>
</dbReference>
<sequence length="42" mass="3915">GGSGSGSTNNPMTPPPADTPAPGGSGKTETPPADTPAPGARR</sequence>